<dbReference type="Proteomes" id="UP001229081">
    <property type="component" value="Unassembled WGS sequence"/>
</dbReference>
<comment type="caution">
    <text evidence="1">The sequence shown here is derived from an EMBL/GenBank/DDBJ whole genome shotgun (WGS) entry which is preliminary data.</text>
</comment>
<dbReference type="AlphaFoldDB" id="A0AAJ1W7Y2"/>
<name>A0AAJ1W7Y2_9MYCO</name>
<protein>
    <submittedName>
        <fullName evidence="1">Integrase</fullName>
    </submittedName>
</protein>
<evidence type="ECO:0000313" key="1">
    <source>
        <dbReference type="EMBL" id="MDP7738709.1"/>
    </source>
</evidence>
<reference evidence="1" key="1">
    <citation type="submission" date="2023-06" db="EMBL/GenBank/DDBJ databases">
        <title>Identification of two novel mycobacterium reveal diversities and complexities of Mycobacterium gordonae clade.</title>
        <authorList>
            <person name="Matsumoto Y."/>
            <person name="Nakamura S."/>
            <person name="Motooka D."/>
            <person name="Fukushima K."/>
        </authorList>
    </citation>
    <scope>NUCLEOTIDE SEQUENCE</scope>
    <source>
        <strain evidence="1">TY812</strain>
    </source>
</reference>
<sequence length="566" mass="61992">MSNQSGGQLTNLLANDPYSQHVVARLRDFFGETTPWQRRLWDTGTVLALRELAEATDWCSKGVLSASAVTWLARDIEKLAGRDRGVGERDLRIQLRNTLQSNVPCGSRHHRRLVELTEFVNRDYLAGWARAADAATPASPERCSRAIASHLLDCGYSVRFLRQWVGRLSNSAATLADLFESAKELAAGIDRDFDAVIPFVSLPQYKQLAMPLSNWMSVKQMRNWLSPRAFPSGLRLHGGFRYTVQARDAFAAADLVVGIVDRLKARSSHGRGFSSAGLEAAGFVWVRDGDDTHEIRLKKEPRSAYVLSLEAEGKVYDVNSPTAVDDALELAAPLNYGPPGPAVSGGWAAIEALLTTPSDADDGREGRGAVAADRMAILVAASWPRGELTTLSYRHKPTAPDRLGAELHEVLINSERARLVAGALESGRRLTLGSPSDRAAESRMKALVDAPKDTLGDVNRHMRTAFRRLYRQRNILMHGGTTGSIALPTALRTAAPLIGAGLDRLTHAVLTEGISPLQLAARAQLNIDLLGGDDARHLVDLLEPQDSFYRHQIDSVYLRLRSNLRP</sequence>
<proteinExistence type="predicted"/>
<gene>
    <name evidence="1" type="ORF">QXL92_28645</name>
</gene>
<dbReference type="EMBL" id="JAUFSA010000002">
    <property type="protein sequence ID" value="MDP7738709.1"/>
    <property type="molecule type" value="Genomic_DNA"/>
</dbReference>
<dbReference type="RefSeq" id="WP_306255716.1">
    <property type="nucleotide sequence ID" value="NZ_JAUFSA010000002.1"/>
</dbReference>
<organism evidence="1 2">
    <name type="scientific">Mycobacterium paragordonae</name>
    <dbReference type="NCBI Taxonomy" id="1389713"/>
    <lineage>
        <taxon>Bacteria</taxon>
        <taxon>Bacillati</taxon>
        <taxon>Actinomycetota</taxon>
        <taxon>Actinomycetes</taxon>
        <taxon>Mycobacteriales</taxon>
        <taxon>Mycobacteriaceae</taxon>
        <taxon>Mycobacterium</taxon>
    </lineage>
</organism>
<accession>A0AAJ1W7Y2</accession>
<evidence type="ECO:0000313" key="2">
    <source>
        <dbReference type="Proteomes" id="UP001229081"/>
    </source>
</evidence>